<reference evidence="2 3" key="1">
    <citation type="journal article" date="2012" name="J. Bacteriol.">
        <title>Draft Genome Sequence of Mesorhizobium alhagi CCNWXJ12-2T, a Novel Salt-Resistant Species Isolated from the Desert of Northwestern China.</title>
        <authorList>
            <person name="Zhou M."/>
            <person name="Chen W."/>
            <person name="Chen H."/>
            <person name="Wei G."/>
        </authorList>
    </citation>
    <scope>NUCLEOTIDE SEQUENCE [LARGE SCALE GENOMIC DNA]</scope>
    <source>
        <strain evidence="2 3">CCNWXJ12-2</strain>
    </source>
</reference>
<evidence type="ECO:0000259" key="1">
    <source>
        <dbReference type="Pfam" id="PF06114"/>
    </source>
</evidence>
<protein>
    <recommendedName>
        <fullName evidence="1">IrrE N-terminal-like domain-containing protein</fullName>
    </recommendedName>
</protein>
<keyword evidence="3" id="KW-1185">Reference proteome</keyword>
<dbReference type="EMBL" id="AHAM01000207">
    <property type="protein sequence ID" value="EHK54529.1"/>
    <property type="molecule type" value="Genomic_DNA"/>
</dbReference>
<name>H0HXK6_9HYPH</name>
<evidence type="ECO:0000313" key="3">
    <source>
        <dbReference type="Proteomes" id="UP000003250"/>
    </source>
</evidence>
<dbReference type="OrthoDB" id="266526at2"/>
<dbReference type="PATRIC" id="fig|1107882.3.peg.4785"/>
<evidence type="ECO:0000313" key="2">
    <source>
        <dbReference type="EMBL" id="EHK54529.1"/>
    </source>
</evidence>
<proteinExistence type="predicted"/>
<dbReference type="RefSeq" id="WP_008838513.1">
    <property type="nucleotide sequence ID" value="NZ_AHAM01000207.1"/>
</dbReference>
<dbReference type="Gene3D" id="1.10.10.2910">
    <property type="match status" value="1"/>
</dbReference>
<dbReference type="InterPro" id="IPR010359">
    <property type="entry name" value="IrrE_HExxH"/>
</dbReference>
<feature type="domain" description="IrrE N-terminal-like" evidence="1">
    <location>
        <begin position="85"/>
        <end position="187"/>
    </location>
</feature>
<organism evidence="2 3">
    <name type="scientific">Mesorhizobium alhagi CCNWXJ12-2</name>
    <dbReference type="NCBI Taxonomy" id="1107882"/>
    <lineage>
        <taxon>Bacteria</taxon>
        <taxon>Pseudomonadati</taxon>
        <taxon>Pseudomonadota</taxon>
        <taxon>Alphaproteobacteria</taxon>
        <taxon>Hyphomicrobiales</taxon>
        <taxon>Phyllobacteriaceae</taxon>
        <taxon>Allomesorhizobium</taxon>
    </lineage>
</organism>
<dbReference type="Pfam" id="PF06114">
    <property type="entry name" value="Peptidase_M78"/>
    <property type="match status" value="1"/>
</dbReference>
<dbReference type="AlphaFoldDB" id="H0HXK6"/>
<dbReference type="Proteomes" id="UP000003250">
    <property type="component" value="Unassembled WGS sequence"/>
</dbReference>
<gene>
    <name evidence="2" type="ORF">MAXJ12_24657</name>
</gene>
<sequence length="308" mass="35330">MRNIMLSRSTASDIEAQVNKVLRGLGNPEPPLRLEDVREILKLDRRYYSSTDDDFLRETISKLTVAGTQILMRPGLILDAVRKFDLRALYLPDRKRILLDRAQPHAKHRWNEAHEIGHSILPWHEDLMLGDHEQTLSPGCHAQIEAEANYAAGQLLFLQSRFRNAANDYTPSLEAIRNLKGNFGNTYTTTFWRFIEDCHNQLPMIGLIGSHPRLSVVGENGTKFRHMIESPAYRSRFESLSIDRLNREILTYCQYRKAGPLGSNEVCIKDRRGERHVFLFETFSNTYDCLTLATYRRPHASIAGFSGG</sequence>
<accession>H0HXK6</accession>